<evidence type="ECO:0000256" key="1">
    <source>
        <dbReference type="ARBA" id="ARBA00007553"/>
    </source>
</evidence>
<dbReference type="Pfam" id="PF01510">
    <property type="entry name" value="Amidase_2"/>
    <property type="match status" value="1"/>
</dbReference>
<feature type="signal peptide" evidence="4">
    <location>
        <begin position="1"/>
        <end position="20"/>
    </location>
</feature>
<dbReference type="OrthoDB" id="10001926at2759"/>
<dbReference type="Gene3D" id="3.40.80.10">
    <property type="entry name" value="Peptidoglycan recognition protein-like"/>
    <property type="match status" value="1"/>
</dbReference>
<dbReference type="InterPro" id="IPR006619">
    <property type="entry name" value="PGRP_domain_met/bac"/>
</dbReference>
<feature type="domain" description="Peptidoglycan recognition protein family" evidence="6">
    <location>
        <begin position="23"/>
        <end position="167"/>
    </location>
</feature>
<keyword evidence="3" id="KW-0391">Immunity</keyword>
<dbReference type="PANTHER" id="PTHR11022:SF75">
    <property type="entry name" value="PEPTIDOGLYCAN-RECOGNITION PROTEIN SB1-RELATED"/>
    <property type="match status" value="1"/>
</dbReference>
<organism evidence="7 8">
    <name type="scientific">Clunio marinus</name>
    <dbReference type="NCBI Taxonomy" id="568069"/>
    <lineage>
        <taxon>Eukaryota</taxon>
        <taxon>Metazoa</taxon>
        <taxon>Ecdysozoa</taxon>
        <taxon>Arthropoda</taxon>
        <taxon>Hexapoda</taxon>
        <taxon>Insecta</taxon>
        <taxon>Pterygota</taxon>
        <taxon>Neoptera</taxon>
        <taxon>Endopterygota</taxon>
        <taxon>Diptera</taxon>
        <taxon>Nematocera</taxon>
        <taxon>Chironomoidea</taxon>
        <taxon>Chironomidae</taxon>
        <taxon>Clunio</taxon>
    </lineage>
</organism>
<evidence type="ECO:0000259" key="6">
    <source>
        <dbReference type="SMART" id="SM00701"/>
    </source>
</evidence>
<sequence>MVKVLQVSLLFFVGILAVHGQCPRIIPRSGWAPRESGRLVPVLPIRPAPLVVVHPTGTASCTNQADCSAIIRDIQAFQIDANGWADISYHFLVGGDNNIYQGRGWGRMGENIGQFTNQAINIGYIGTFTDELPAENIAAHLDSLINCGVSARALDTTANVVAQCQVTNMVACDATTIFQWVSEHPRFIETPRPV</sequence>
<dbReference type="EMBL" id="CVRI01000066">
    <property type="protein sequence ID" value="CRL05860.1"/>
    <property type="molecule type" value="Genomic_DNA"/>
</dbReference>
<dbReference type="SUPFAM" id="SSF55846">
    <property type="entry name" value="N-acetylmuramoyl-L-alanine amidase-like"/>
    <property type="match status" value="1"/>
</dbReference>
<dbReference type="GO" id="GO:0009253">
    <property type="term" value="P:peptidoglycan catabolic process"/>
    <property type="evidence" value="ECO:0007669"/>
    <property type="project" value="InterPro"/>
</dbReference>
<evidence type="ECO:0000259" key="5">
    <source>
        <dbReference type="SMART" id="SM00644"/>
    </source>
</evidence>
<dbReference type="SMART" id="SM00701">
    <property type="entry name" value="PGRP"/>
    <property type="match status" value="1"/>
</dbReference>
<feature type="chain" id="PRO_5009619198" evidence="4">
    <location>
        <begin position="21"/>
        <end position="194"/>
    </location>
</feature>
<dbReference type="InterPro" id="IPR036505">
    <property type="entry name" value="Amidase/PGRP_sf"/>
</dbReference>
<gene>
    <name evidence="7" type="ORF">CLUMA_CG019133</name>
</gene>
<evidence type="ECO:0000313" key="8">
    <source>
        <dbReference type="Proteomes" id="UP000183832"/>
    </source>
</evidence>
<dbReference type="GO" id="GO:0008270">
    <property type="term" value="F:zinc ion binding"/>
    <property type="evidence" value="ECO:0007669"/>
    <property type="project" value="InterPro"/>
</dbReference>
<dbReference type="Proteomes" id="UP000183832">
    <property type="component" value="Unassembled WGS sequence"/>
</dbReference>
<evidence type="ECO:0000313" key="7">
    <source>
        <dbReference type="EMBL" id="CRL05860.1"/>
    </source>
</evidence>
<proteinExistence type="inferred from homology"/>
<keyword evidence="4" id="KW-0732">Signal</keyword>
<evidence type="ECO:0000256" key="3">
    <source>
        <dbReference type="ARBA" id="ARBA00022859"/>
    </source>
</evidence>
<dbReference type="InterPro" id="IPR002502">
    <property type="entry name" value="Amidase_domain"/>
</dbReference>
<dbReference type="STRING" id="568069.A0A1J1J264"/>
<dbReference type="GO" id="GO:0045087">
    <property type="term" value="P:innate immune response"/>
    <property type="evidence" value="ECO:0007669"/>
    <property type="project" value="UniProtKB-KW"/>
</dbReference>
<name>A0A1J1J264_9DIPT</name>
<comment type="similarity">
    <text evidence="1">Belongs to the N-acetylmuramoyl-L-alanine amidase 2 family.</text>
</comment>
<dbReference type="AlphaFoldDB" id="A0A1J1J264"/>
<dbReference type="InterPro" id="IPR015510">
    <property type="entry name" value="PGRP"/>
</dbReference>
<dbReference type="PANTHER" id="PTHR11022">
    <property type="entry name" value="PEPTIDOGLYCAN RECOGNITION PROTEIN"/>
    <property type="match status" value="1"/>
</dbReference>
<keyword evidence="8" id="KW-1185">Reference proteome</keyword>
<accession>A0A1J1J264</accession>
<reference evidence="7 8" key="1">
    <citation type="submission" date="2015-04" db="EMBL/GenBank/DDBJ databases">
        <authorList>
            <person name="Syromyatnikov M.Y."/>
            <person name="Popov V.N."/>
        </authorList>
    </citation>
    <scope>NUCLEOTIDE SEQUENCE [LARGE SCALE GENOMIC DNA]</scope>
</reference>
<evidence type="ECO:0000256" key="4">
    <source>
        <dbReference type="SAM" id="SignalP"/>
    </source>
</evidence>
<evidence type="ECO:0000256" key="2">
    <source>
        <dbReference type="ARBA" id="ARBA00022588"/>
    </source>
</evidence>
<protein>
    <submittedName>
        <fullName evidence="7">CLUMA_CG019133, isoform A</fullName>
    </submittedName>
</protein>
<dbReference type="SMART" id="SM00644">
    <property type="entry name" value="Ami_2"/>
    <property type="match status" value="1"/>
</dbReference>
<feature type="domain" description="N-acetylmuramoyl-L-alanine amidase" evidence="5">
    <location>
        <begin position="40"/>
        <end position="175"/>
    </location>
</feature>
<dbReference type="CDD" id="cd06583">
    <property type="entry name" value="PGRP"/>
    <property type="match status" value="1"/>
</dbReference>
<dbReference type="GO" id="GO:0008745">
    <property type="term" value="F:N-acetylmuramoyl-L-alanine amidase activity"/>
    <property type="evidence" value="ECO:0007669"/>
    <property type="project" value="InterPro"/>
</dbReference>
<keyword evidence="2" id="KW-0399">Innate immunity</keyword>